<dbReference type="Proteomes" id="UP000199290">
    <property type="component" value="Unassembled WGS sequence"/>
</dbReference>
<evidence type="ECO:0000313" key="2">
    <source>
        <dbReference type="Proteomes" id="UP000199290"/>
    </source>
</evidence>
<keyword evidence="2" id="KW-1185">Reference proteome</keyword>
<reference evidence="2" key="1">
    <citation type="submission" date="2016-10" db="EMBL/GenBank/DDBJ databases">
        <authorList>
            <person name="Varghese N."/>
            <person name="Submissions S."/>
        </authorList>
    </citation>
    <scope>NUCLEOTIDE SEQUENCE [LARGE SCALE GENOMIC DNA]</scope>
    <source>
        <strain evidence="2">CGMCC 1.6294</strain>
    </source>
</reference>
<dbReference type="STRING" id="375760.SAMN04488073_0084"/>
<accession>A0A1I6G6M6</accession>
<sequence length="152" mass="17364">MFKSLALAALIAVLLAFLGFQYYITSVPELVEPIAVEDARFIEQDNSLIVTFQGSAGHRFTFGLRGDVTNEPEQTALFFIRNPDLVPYVYWPGFRSNDEKRVLELLEYWSESHLPADQLESFRQAEPDELMPDRLGGEAAAYRIYQVLEARN</sequence>
<protein>
    <submittedName>
        <fullName evidence="1">Uncharacterized protein</fullName>
    </submittedName>
</protein>
<name>A0A1I6G6M6_9GAMM</name>
<dbReference type="AlphaFoldDB" id="A0A1I6G6M6"/>
<gene>
    <name evidence="1" type="ORF">SAMN04488073_0084</name>
</gene>
<proteinExistence type="predicted"/>
<dbReference type="RefSeq" id="WP_091984698.1">
    <property type="nucleotide sequence ID" value="NZ_FOYV01000001.1"/>
</dbReference>
<dbReference type="EMBL" id="FOYV01000001">
    <property type="protein sequence ID" value="SFR37835.1"/>
    <property type="molecule type" value="Genomic_DNA"/>
</dbReference>
<evidence type="ECO:0000313" key="1">
    <source>
        <dbReference type="EMBL" id="SFR37835.1"/>
    </source>
</evidence>
<dbReference type="OrthoDB" id="6368544at2"/>
<organism evidence="1 2">
    <name type="scientific">Marinobacter gudaonensis</name>
    <dbReference type="NCBI Taxonomy" id="375760"/>
    <lineage>
        <taxon>Bacteria</taxon>
        <taxon>Pseudomonadati</taxon>
        <taxon>Pseudomonadota</taxon>
        <taxon>Gammaproteobacteria</taxon>
        <taxon>Pseudomonadales</taxon>
        <taxon>Marinobacteraceae</taxon>
        <taxon>Marinobacter</taxon>
    </lineage>
</organism>